<accession>A0A165DMK8</accession>
<dbReference type="InterPro" id="IPR029058">
    <property type="entry name" value="AB_hydrolase_fold"/>
</dbReference>
<dbReference type="AlphaFoldDB" id="A0A165DMK8"/>
<dbReference type="Proteomes" id="UP000076842">
    <property type="component" value="Unassembled WGS sequence"/>
</dbReference>
<protein>
    <recommendedName>
        <fullName evidence="3">Alpha/beta hydrolase fold-3 domain-containing protein</fullName>
    </recommendedName>
</protein>
<proteinExistence type="predicted"/>
<evidence type="ECO:0000313" key="1">
    <source>
        <dbReference type="EMBL" id="KZT53142.1"/>
    </source>
</evidence>
<organism evidence="1 2">
    <name type="scientific">Calocera cornea HHB12733</name>
    <dbReference type="NCBI Taxonomy" id="1353952"/>
    <lineage>
        <taxon>Eukaryota</taxon>
        <taxon>Fungi</taxon>
        <taxon>Dikarya</taxon>
        <taxon>Basidiomycota</taxon>
        <taxon>Agaricomycotina</taxon>
        <taxon>Dacrymycetes</taxon>
        <taxon>Dacrymycetales</taxon>
        <taxon>Dacrymycetaceae</taxon>
        <taxon>Calocera</taxon>
    </lineage>
</organism>
<reference evidence="1 2" key="1">
    <citation type="journal article" date="2016" name="Mol. Biol. Evol.">
        <title>Comparative Genomics of Early-Diverging Mushroom-Forming Fungi Provides Insights into the Origins of Lignocellulose Decay Capabilities.</title>
        <authorList>
            <person name="Nagy L.G."/>
            <person name="Riley R."/>
            <person name="Tritt A."/>
            <person name="Adam C."/>
            <person name="Daum C."/>
            <person name="Floudas D."/>
            <person name="Sun H."/>
            <person name="Yadav J.S."/>
            <person name="Pangilinan J."/>
            <person name="Larsson K.H."/>
            <person name="Matsuura K."/>
            <person name="Barry K."/>
            <person name="Labutti K."/>
            <person name="Kuo R."/>
            <person name="Ohm R.A."/>
            <person name="Bhattacharya S.S."/>
            <person name="Shirouzu T."/>
            <person name="Yoshinaga Y."/>
            <person name="Martin F.M."/>
            <person name="Grigoriev I.V."/>
            <person name="Hibbett D.S."/>
        </authorList>
    </citation>
    <scope>NUCLEOTIDE SEQUENCE [LARGE SCALE GENOMIC DNA]</scope>
    <source>
        <strain evidence="1 2">HHB12733</strain>
    </source>
</reference>
<dbReference type="InParanoid" id="A0A165DMK8"/>
<dbReference type="OrthoDB" id="408631at2759"/>
<keyword evidence="2" id="KW-1185">Reference proteome</keyword>
<dbReference type="Gene3D" id="3.40.50.1820">
    <property type="entry name" value="alpha/beta hydrolase"/>
    <property type="match status" value="1"/>
</dbReference>
<sequence length="116" mass="13234">MLDLPTPRTRELLADPRLSRRFAPPHRLPGGGRTMTLSREYDCLGEEGREMGRVLEEAGREPVSVGVEGMGHGWDQFARMGRRRGIREQKKEGWWNAESLVIPLRDHVIYVIISAL</sequence>
<dbReference type="SUPFAM" id="SSF53474">
    <property type="entry name" value="alpha/beta-Hydrolases"/>
    <property type="match status" value="1"/>
</dbReference>
<evidence type="ECO:0008006" key="3">
    <source>
        <dbReference type="Google" id="ProtNLM"/>
    </source>
</evidence>
<name>A0A165DMK8_9BASI</name>
<gene>
    <name evidence="1" type="ORF">CALCODRAFT_486584</name>
</gene>
<evidence type="ECO:0000313" key="2">
    <source>
        <dbReference type="Proteomes" id="UP000076842"/>
    </source>
</evidence>
<dbReference type="EMBL" id="KV424045">
    <property type="protein sequence ID" value="KZT53142.1"/>
    <property type="molecule type" value="Genomic_DNA"/>
</dbReference>